<protein>
    <submittedName>
        <fullName evidence="1">Uncharacterized protein</fullName>
    </submittedName>
</protein>
<evidence type="ECO:0000313" key="1">
    <source>
        <dbReference type="EMBL" id="VTJ61702.1"/>
    </source>
</evidence>
<evidence type="ECO:0000313" key="2">
    <source>
        <dbReference type="Proteomes" id="UP000335636"/>
    </source>
</evidence>
<dbReference type="Proteomes" id="UP000335636">
    <property type="component" value="Unassembled WGS sequence"/>
</dbReference>
<sequence length="126" mass="13348">MDVSHRSTEQARIAVPGSIILGSLPDVHDEALPIKTDSGYASYPLEVGLEIPGRLGESRDCTSCSAVPQAPPGSVHSLVFSGPAHLVATGAFHNGIRRGSLTWGVPTPSERHQFYGLVSYSMDHPS</sequence>
<name>A0A5E4AZ72_MARMO</name>
<dbReference type="AlphaFoldDB" id="A0A5E4AZ72"/>
<keyword evidence="2" id="KW-1185">Reference proteome</keyword>
<gene>
    <name evidence="1" type="ORF">MONAX_5E036353</name>
</gene>
<comment type="caution">
    <text evidence="1">The sequence shown here is derived from an EMBL/GenBank/DDBJ whole genome shotgun (WGS) entry which is preliminary data.</text>
</comment>
<dbReference type="EMBL" id="CABDUW010000180">
    <property type="protein sequence ID" value="VTJ61702.1"/>
    <property type="molecule type" value="Genomic_DNA"/>
</dbReference>
<accession>A0A5E4AZ72</accession>
<proteinExistence type="predicted"/>
<organism evidence="1 2">
    <name type="scientific">Marmota monax</name>
    <name type="common">Woodchuck</name>
    <dbReference type="NCBI Taxonomy" id="9995"/>
    <lineage>
        <taxon>Eukaryota</taxon>
        <taxon>Metazoa</taxon>
        <taxon>Chordata</taxon>
        <taxon>Craniata</taxon>
        <taxon>Vertebrata</taxon>
        <taxon>Euteleostomi</taxon>
        <taxon>Mammalia</taxon>
        <taxon>Eutheria</taxon>
        <taxon>Euarchontoglires</taxon>
        <taxon>Glires</taxon>
        <taxon>Rodentia</taxon>
        <taxon>Sciuromorpha</taxon>
        <taxon>Sciuridae</taxon>
        <taxon>Xerinae</taxon>
        <taxon>Marmotini</taxon>
        <taxon>Marmota</taxon>
    </lineage>
</organism>
<reference evidence="1" key="1">
    <citation type="submission" date="2019-04" db="EMBL/GenBank/DDBJ databases">
        <authorList>
            <person name="Alioto T."/>
            <person name="Alioto T."/>
        </authorList>
    </citation>
    <scope>NUCLEOTIDE SEQUENCE [LARGE SCALE GENOMIC DNA]</scope>
</reference>